<gene>
    <name evidence="3" type="ORF">Aud_001835</name>
</gene>
<dbReference type="Proteomes" id="UP000036893">
    <property type="component" value="Unassembled WGS sequence"/>
</dbReference>
<evidence type="ECO:0000256" key="1">
    <source>
        <dbReference type="ARBA" id="ARBA00022598"/>
    </source>
</evidence>
<dbReference type="GeneID" id="66989311"/>
<reference evidence="3" key="1">
    <citation type="journal article" date="2015" name="Genome Announc.">
        <title>Draft Genome Sequence of the Pathogenic Filamentous Fungus Aspergillus udagawae Strain IFM 46973T.</title>
        <authorList>
            <person name="Kusuya Y."/>
            <person name="Takahashi-Nakaguchi A."/>
            <person name="Takahashi H."/>
            <person name="Yaguchi T."/>
        </authorList>
    </citation>
    <scope>NUCLEOTIDE SEQUENCE</scope>
    <source>
        <strain evidence="3">IFM 46973</strain>
    </source>
</reference>
<dbReference type="RefSeq" id="XP_043151772.1">
    <property type="nucleotide sequence ID" value="XM_043295837.1"/>
</dbReference>
<dbReference type="PANTHER" id="PTHR45527">
    <property type="entry name" value="NONRIBOSOMAL PEPTIDE SYNTHETASE"/>
    <property type="match status" value="1"/>
</dbReference>
<dbReference type="EMBL" id="BBXM02000010">
    <property type="protein sequence ID" value="GIC94506.1"/>
    <property type="molecule type" value="Genomic_DNA"/>
</dbReference>
<comment type="caution">
    <text evidence="3">The sequence shown here is derived from an EMBL/GenBank/DDBJ whole genome shotgun (WGS) entry which is preliminary data.</text>
</comment>
<reference evidence="3" key="2">
    <citation type="submission" date="2021-01" db="EMBL/GenBank/DDBJ databases">
        <title>Pan-genome distribution and transcriptional activeness of fungal secondary metabolism genes in Aspergillus section Fumigati.</title>
        <authorList>
            <person name="Takahashi H."/>
            <person name="Umemura M."/>
            <person name="Ninomiya A."/>
            <person name="Kusuya Y."/>
            <person name="Urayama S."/>
            <person name="Shimizu M."/>
            <person name="Watanabe A."/>
            <person name="Kamei K."/>
            <person name="Yaguchi T."/>
            <person name="Hagiwara D."/>
        </authorList>
    </citation>
    <scope>NUCLEOTIDE SEQUENCE</scope>
    <source>
        <strain evidence="3">IFM 46973</strain>
    </source>
</reference>
<dbReference type="GO" id="GO:0044550">
    <property type="term" value="P:secondary metabolite biosynthetic process"/>
    <property type="evidence" value="ECO:0007669"/>
    <property type="project" value="TreeGrafter"/>
</dbReference>
<dbReference type="GO" id="GO:0031177">
    <property type="term" value="F:phosphopantetheine binding"/>
    <property type="evidence" value="ECO:0007669"/>
    <property type="project" value="TreeGrafter"/>
</dbReference>
<dbReference type="InterPro" id="IPR001242">
    <property type="entry name" value="Condensation_dom"/>
</dbReference>
<dbReference type="PANTHER" id="PTHR45527:SF3">
    <property type="entry name" value="SIDEROPHORE SYNTHETASE (EUROFUNG)"/>
    <property type="match status" value="1"/>
</dbReference>
<feature type="domain" description="Condensation" evidence="2">
    <location>
        <begin position="139"/>
        <end position="289"/>
    </location>
</feature>
<dbReference type="GO" id="GO:0016874">
    <property type="term" value="F:ligase activity"/>
    <property type="evidence" value="ECO:0007669"/>
    <property type="project" value="UniProtKB-KW"/>
</dbReference>
<dbReference type="GO" id="GO:0043041">
    <property type="term" value="P:amino acid activation for nonribosomal peptide biosynthetic process"/>
    <property type="evidence" value="ECO:0007669"/>
    <property type="project" value="TreeGrafter"/>
</dbReference>
<dbReference type="Gene3D" id="3.30.559.30">
    <property type="entry name" value="Nonribosomal peptide synthetase, condensation domain"/>
    <property type="match status" value="1"/>
</dbReference>
<organism evidence="3 4">
    <name type="scientific">Aspergillus udagawae</name>
    <dbReference type="NCBI Taxonomy" id="91492"/>
    <lineage>
        <taxon>Eukaryota</taxon>
        <taxon>Fungi</taxon>
        <taxon>Dikarya</taxon>
        <taxon>Ascomycota</taxon>
        <taxon>Pezizomycotina</taxon>
        <taxon>Eurotiomycetes</taxon>
        <taxon>Eurotiomycetidae</taxon>
        <taxon>Eurotiales</taxon>
        <taxon>Aspergillaceae</taxon>
        <taxon>Aspergillus</taxon>
        <taxon>Aspergillus subgen. Fumigati</taxon>
    </lineage>
</organism>
<keyword evidence="1" id="KW-0436">Ligase</keyword>
<dbReference type="GO" id="GO:0005737">
    <property type="term" value="C:cytoplasm"/>
    <property type="evidence" value="ECO:0007669"/>
    <property type="project" value="TreeGrafter"/>
</dbReference>
<dbReference type="SUPFAM" id="SSF52777">
    <property type="entry name" value="CoA-dependent acyltransferases"/>
    <property type="match status" value="2"/>
</dbReference>
<dbReference type="AlphaFoldDB" id="A0A8E0R3W9"/>
<protein>
    <recommendedName>
        <fullName evidence="2">Condensation domain-containing protein</fullName>
    </recommendedName>
</protein>
<proteinExistence type="predicted"/>
<evidence type="ECO:0000313" key="4">
    <source>
        <dbReference type="Proteomes" id="UP000036893"/>
    </source>
</evidence>
<accession>A0A8E0R3W9</accession>
<evidence type="ECO:0000313" key="3">
    <source>
        <dbReference type="EMBL" id="GIC94506.1"/>
    </source>
</evidence>
<dbReference type="Pfam" id="PF00668">
    <property type="entry name" value="Condensation"/>
    <property type="match status" value="1"/>
</dbReference>
<name>A0A8E0R3W9_9EURO</name>
<sequence>METGLLAQEFQITDIRPVTETPVHHCNFVQGQVDVDYLYDVCKAAVAHHSILKTVFVRAGDMIVQAMMQSPKLSFHTEKAEKDLSMYCDSVWEVRWGVHTCFVERSQHGVFRPPLSQTLDFCSYMHYRALHDHGPTFCFWRNYLHHFRVQRLPFRPSASPLAPSASLENSASSAARIAAAQNIPMPNPPRGITTANLVEAATAWAMHRHGSPTDLILGQTITGRSIAVPGIDTVLGVCLNFIPFRVTLPPASTIMDPLKHVQQQSSTTLSYVFMDFSDIVRHCSNWPQETRLP</sequence>
<evidence type="ECO:0000259" key="2">
    <source>
        <dbReference type="Pfam" id="PF00668"/>
    </source>
</evidence>